<evidence type="ECO:0000259" key="8">
    <source>
        <dbReference type="Pfam" id="PF00082"/>
    </source>
</evidence>
<accession>A0AAC9MZN7</accession>
<dbReference type="PROSITE" id="PS51892">
    <property type="entry name" value="SUBTILASE"/>
    <property type="match status" value="1"/>
</dbReference>
<keyword evidence="4 6" id="KW-0720">Serine protease</keyword>
<dbReference type="SUPFAM" id="SSF52743">
    <property type="entry name" value="Subtilisin-like"/>
    <property type="match status" value="1"/>
</dbReference>
<dbReference type="InterPro" id="IPR023828">
    <property type="entry name" value="Peptidase_S8_Ser-AS"/>
</dbReference>
<dbReference type="GO" id="GO:0004252">
    <property type="term" value="F:serine-type endopeptidase activity"/>
    <property type="evidence" value="ECO:0007669"/>
    <property type="project" value="UniProtKB-UniRule"/>
</dbReference>
<dbReference type="Pfam" id="PF00082">
    <property type="entry name" value="Peptidase_S8"/>
    <property type="match status" value="1"/>
</dbReference>
<dbReference type="CDD" id="cd07474">
    <property type="entry name" value="Peptidases_S8_subtilisin_Vpr-like"/>
    <property type="match status" value="1"/>
</dbReference>
<dbReference type="PANTHER" id="PTHR43399">
    <property type="entry name" value="SUBTILISIN-RELATED"/>
    <property type="match status" value="1"/>
</dbReference>
<comment type="similarity">
    <text evidence="1 6">Belongs to the peptidase S8 family.</text>
</comment>
<evidence type="ECO:0000256" key="7">
    <source>
        <dbReference type="SAM" id="SignalP"/>
    </source>
</evidence>
<dbReference type="InterPro" id="IPR000209">
    <property type="entry name" value="Peptidase_S8/S53_dom"/>
</dbReference>
<dbReference type="InterPro" id="IPR036852">
    <property type="entry name" value="Peptidase_S8/S53_dom_sf"/>
</dbReference>
<feature type="active site" description="Charge relay system" evidence="5 6">
    <location>
        <position position="239"/>
    </location>
</feature>
<dbReference type="InterPro" id="IPR015500">
    <property type="entry name" value="Peptidase_S8_subtilisin-rel"/>
</dbReference>
<feature type="active site" description="Charge relay system" evidence="5 6">
    <location>
        <position position="271"/>
    </location>
</feature>
<dbReference type="PROSITE" id="PS00137">
    <property type="entry name" value="SUBTILASE_HIS"/>
    <property type="match status" value="1"/>
</dbReference>
<evidence type="ECO:0000313" key="10">
    <source>
        <dbReference type="Proteomes" id="UP000095210"/>
    </source>
</evidence>
<evidence type="ECO:0000313" key="9">
    <source>
        <dbReference type="EMBL" id="AOS64262.1"/>
    </source>
</evidence>
<keyword evidence="3 6" id="KW-0378">Hydrolase</keyword>
<evidence type="ECO:0000256" key="5">
    <source>
        <dbReference type="PIRSR" id="PIRSR615500-1"/>
    </source>
</evidence>
<dbReference type="GO" id="GO:0006508">
    <property type="term" value="P:proteolysis"/>
    <property type="evidence" value="ECO:0007669"/>
    <property type="project" value="UniProtKB-KW"/>
</dbReference>
<feature type="chain" id="PRO_5041897482" evidence="7">
    <location>
        <begin position="27"/>
        <end position="1222"/>
    </location>
</feature>
<dbReference type="EMBL" id="CP014859">
    <property type="protein sequence ID" value="AOS64262.1"/>
    <property type="molecule type" value="Genomic_DNA"/>
</dbReference>
<evidence type="ECO:0000256" key="1">
    <source>
        <dbReference type="ARBA" id="ARBA00011073"/>
    </source>
</evidence>
<dbReference type="AlphaFoldDB" id="A0AAC9MZN7"/>
<evidence type="ECO:0000256" key="2">
    <source>
        <dbReference type="ARBA" id="ARBA00022670"/>
    </source>
</evidence>
<evidence type="ECO:0000256" key="3">
    <source>
        <dbReference type="ARBA" id="ARBA00022801"/>
    </source>
</evidence>
<keyword evidence="7" id="KW-0732">Signal</keyword>
<dbReference type="PANTHER" id="PTHR43399:SF4">
    <property type="entry name" value="CELL WALL-ASSOCIATED PROTEASE"/>
    <property type="match status" value="1"/>
</dbReference>
<keyword evidence="2 6" id="KW-0645">Protease</keyword>
<name>A0AAC9MZN7_9PSEU</name>
<dbReference type="InterPro" id="IPR034213">
    <property type="entry name" value="S8_Vpr-like"/>
</dbReference>
<dbReference type="PROSITE" id="PS00138">
    <property type="entry name" value="SUBTILASE_SER"/>
    <property type="match status" value="1"/>
</dbReference>
<protein>
    <submittedName>
        <fullName evidence="9">Subtilase family protease</fullName>
    </submittedName>
</protein>
<dbReference type="Gene3D" id="3.40.50.200">
    <property type="entry name" value="Peptidase S8/S53 domain"/>
    <property type="match status" value="1"/>
</dbReference>
<feature type="domain" description="Peptidase S8/S53" evidence="8">
    <location>
        <begin position="230"/>
        <end position="484"/>
    </location>
</feature>
<gene>
    <name evidence="9" type="ORF">TL08_17310</name>
</gene>
<reference evidence="10" key="1">
    <citation type="submission" date="2016-03" db="EMBL/GenBank/DDBJ databases">
        <title>Complete genome sequence of the type strain Actinoalloteichus hymeniacidonis DSM 45092.</title>
        <authorList>
            <person name="Schaffert L."/>
            <person name="Albersmeier A."/>
            <person name="Winkler A."/>
            <person name="Kalinowski J."/>
            <person name="Zotchev S."/>
            <person name="Ruckert C."/>
        </authorList>
    </citation>
    <scope>NUCLEOTIDE SEQUENCE [LARGE SCALE GENOMIC DNA]</scope>
    <source>
        <strain evidence="10">HPA177(T) (DSM 45092(T))</strain>
    </source>
</reference>
<dbReference type="PRINTS" id="PR00723">
    <property type="entry name" value="SUBTILISIN"/>
</dbReference>
<dbReference type="InterPro" id="IPR051048">
    <property type="entry name" value="Peptidase_S8/S53_subtilisin"/>
</dbReference>
<keyword evidence="10" id="KW-1185">Reference proteome</keyword>
<proteinExistence type="inferred from homology"/>
<organism evidence="9 10">
    <name type="scientific">Actinoalloteichus hymeniacidonis</name>
    <dbReference type="NCBI Taxonomy" id="340345"/>
    <lineage>
        <taxon>Bacteria</taxon>
        <taxon>Bacillati</taxon>
        <taxon>Actinomycetota</taxon>
        <taxon>Actinomycetes</taxon>
        <taxon>Pseudonocardiales</taxon>
        <taxon>Pseudonocardiaceae</taxon>
        <taxon>Actinoalloteichus</taxon>
    </lineage>
</organism>
<feature type="signal peptide" evidence="7">
    <location>
        <begin position="1"/>
        <end position="26"/>
    </location>
</feature>
<sequence length="1222" mass="129267">MRLPVLRSTVALAAAAALAIPTAAWAADPVGSLASHSATSTASGQDGPIRSVTLITGDRVLFTENAGDVDVVSVTQPPQRRGIGWTRFWDDTGVSVLPSDALPLVAADRLDERLFHITSLVEQGLADDEQEDLRLLVTDGADDAGNVGIFDSPELPEVAEISHSLPDLGVQSLSVPRTDTPEFWAELTARPTTFTDSTDTLWLDGRVRSTLDTSVPLIGAPQAWESGFTGAGVRVAVLDTGYDTAHPDLADQVVESESFVADLPVQDGNGHGTHVASTIAGSGAASDGRYQGVAPDAELLIGKVLDDSGGGFESDIIAGMEWAAGSGADVVNMSLGGPAFGEGDPMVLALDDLSETHGTLFVTAAGNSGARESVGSPAVADSALAVGSTTKEDGLSEFSSQGPRPWDFGLKPEISAPGTGITAAAAGAGYVSMDGTSMAAPHVAGAAAIVAQAYPEADGDELKSLLLASAQPLADISVHAQGAGRVDVARAVDQRLRAEPAVLGFGRLAWPHDPAKPTTRTMTYHNSTEQPIELALTIDGPAKVVVLDSDTVEVPAQGSAEVEVQVGASNEAVGEYTGHLVAEAGEHRLVTPLSVHVAPEAHDVAIEATDSAGNPSEALFILQDRESGAARMIFASEEPQVRVDAGDYRVIAFGLRYADGEVEAEHTAFVLDSFTVEEGATLRLSGQDSERVEIDLDATDEVRQDLATVILESTLHPELAVGIQVDALPNNLVIPSGPVPNLEYHYSGFWGVPWASATVLGDDGFEVGWALEQSIEGHDLSAEGTLIDVTRTAPEDIGDMTGMIPLIADTDGSLDEVQLLALVESLERQGAELVLSFNYIEDMSILPVVQVYHPVDVQRLLSRIETRPTDIAVTLTPQSPTGFHLADSVFGGLDAETTDWRFDQEELAEVESVHNHPLGVAREWTPVLYNVEGGISLAVESPRRLPHRRTDYYSPDVEWSTYTSLGHDETTFEPYPDLQTSFVGLPAGPHPAHTFWVGPLGPSLPQSRFSPEGTVPPVFRRDDVLTVDVPMFGDSNAHNIAFPHQIDTGNTVLRQDDTEIGRSESAGSGSFQLPAGSDGWFELSATGTRSAEWWPISTEVQAEWRFQSGSTEEGTIAAPRLLDIRYDLDLDETNSASAGAAVTGSVTAAATEGESPLIELVLSYSLDDGVTWQEASAKQDGDIWTVEIPAADEGSFVSLRTTAEDESEHSVTEEIIRAYQVK</sequence>
<evidence type="ECO:0000256" key="4">
    <source>
        <dbReference type="ARBA" id="ARBA00022825"/>
    </source>
</evidence>
<dbReference type="Proteomes" id="UP000095210">
    <property type="component" value="Chromosome"/>
</dbReference>
<dbReference type="RefSeq" id="WP_172803822.1">
    <property type="nucleotide sequence ID" value="NZ_CP014859.1"/>
</dbReference>
<feature type="active site" description="Charge relay system" evidence="5 6">
    <location>
        <position position="437"/>
    </location>
</feature>
<dbReference type="InterPro" id="IPR022398">
    <property type="entry name" value="Peptidase_S8_His-AS"/>
</dbReference>
<dbReference type="KEGG" id="ahm:TL08_17310"/>
<evidence type="ECO:0000256" key="6">
    <source>
        <dbReference type="PROSITE-ProRule" id="PRU01240"/>
    </source>
</evidence>